<evidence type="ECO:0000256" key="1">
    <source>
        <dbReference type="ARBA" id="ARBA00004141"/>
    </source>
</evidence>
<evidence type="ECO:0000256" key="5">
    <source>
        <dbReference type="SAM" id="Phobius"/>
    </source>
</evidence>
<gene>
    <name evidence="7" type="ORF">BDW47DRAFT_106968</name>
</gene>
<dbReference type="GO" id="GO:0005886">
    <property type="term" value="C:plasma membrane"/>
    <property type="evidence" value="ECO:0007669"/>
    <property type="project" value="TreeGrafter"/>
</dbReference>
<dbReference type="STRING" id="41067.A0A2I2F9T2"/>
<feature type="transmembrane region" description="Helical" evidence="5">
    <location>
        <begin position="272"/>
        <end position="293"/>
    </location>
</feature>
<dbReference type="InterPro" id="IPR036259">
    <property type="entry name" value="MFS_trans_sf"/>
</dbReference>
<comment type="subcellular location">
    <subcellularLocation>
        <location evidence="1">Membrane</location>
        <topology evidence="1">Multi-pass membrane protein</topology>
    </subcellularLocation>
</comment>
<feature type="transmembrane region" description="Helical" evidence="5">
    <location>
        <begin position="91"/>
        <end position="110"/>
    </location>
</feature>
<dbReference type="InterPro" id="IPR011701">
    <property type="entry name" value="MFS"/>
</dbReference>
<dbReference type="OrthoDB" id="3066029at2759"/>
<name>A0A2I2F9T2_ASPCN</name>
<evidence type="ECO:0000259" key="6">
    <source>
        <dbReference type="PROSITE" id="PS50850"/>
    </source>
</evidence>
<dbReference type="Gene3D" id="1.20.1250.20">
    <property type="entry name" value="MFS general substrate transporter like domains"/>
    <property type="match status" value="1"/>
</dbReference>
<keyword evidence="2 5" id="KW-0812">Transmembrane</keyword>
<sequence length="444" mass="47698">MEVKGPTTDSDVTRYKFSKWRKCLLLAGCSFTVFTSASALASIFPATAHVALELSTTAKVLNIANACVQVAMGLSVFVWQPVQVFIGRRNAFLLALLILLCFSIGAARATSTGMFIAMRVIVGSTGTFFLLAGQEILAETFEPVTRGTAFGFIQIGNTAGMTIGPCIGGAIVHYTHWRVIYWVQVGLAGLSLILSFFSIPSEKDMSNDQPKATGSKSANLNPLRVLKPLLYPNVLITDVACGVLCFFQFVVLTSIPNTLNPRFNLTSPLVSGLFYLAPFGGFALGSLAGGVVSDRTTRRYIKKRGGIRLPQDRLNGALPIWLGLLPVSMAIYGWTLDREVGGMAVPIISIFFVSCGIVVAFNGLNTYCAETLPEQRSAVISGKYVVQYSLGAVSTGAVVPMIDAMGVGLVFTICTIVSFIGGIAVFLVARYGLQMQKYRVGWRT</sequence>
<dbReference type="PROSITE" id="PS50850">
    <property type="entry name" value="MFS"/>
    <property type="match status" value="1"/>
</dbReference>
<feature type="transmembrane region" description="Helical" evidence="5">
    <location>
        <begin position="179"/>
        <end position="199"/>
    </location>
</feature>
<feature type="domain" description="Major facilitator superfamily (MFS) profile" evidence="6">
    <location>
        <begin position="25"/>
        <end position="433"/>
    </location>
</feature>
<dbReference type="Pfam" id="PF07690">
    <property type="entry name" value="MFS_1"/>
    <property type="match status" value="1"/>
</dbReference>
<evidence type="ECO:0000256" key="3">
    <source>
        <dbReference type="ARBA" id="ARBA00022989"/>
    </source>
</evidence>
<feature type="transmembrane region" description="Helical" evidence="5">
    <location>
        <begin position="60"/>
        <end position="79"/>
    </location>
</feature>
<dbReference type="GO" id="GO:0022857">
    <property type="term" value="F:transmembrane transporter activity"/>
    <property type="evidence" value="ECO:0007669"/>
    <property type="project" value="InterPro"/>
</dbReference>
<dbReference type="PANTHER" id="PTHR23502:SF152">
    <property type="entry name" value="MAJOR FACILITATOR SUPERFAMILY (MFS) PROFILE DOMAIN-CONTAINING PROTEIN-RELATED"/>
    <property type="match status" value="1"/>
</dbReference>
<keyword evidence="3 5" id="KW-1133">Transmembrane helix</keyword>
<organism evidence="7 8">
    <name type="scientific">Aspergillus candidus</name>
    <dbReference type="NCBI Taxonomy" id="41067"/>
    <lineage>
        <taxon>Eukaryota</taxon>
        <taxon>Fungi</taxon>
        <taxon>Dikarya</taxon>
        <taxon>Ascomycota</taxon>
        <taxon>Pezizomycotina</taxon>
        <taxon>Eurotiomycetes</taxon>
        <taxon>Eurotiomycetidae</taxon>
        <taxon>Eurotiales</taxon>
        <taxon>Aspergillaceae</taxon>
        <taxon>Aspergillus</taxon>
        <taxon>Aspergillus subgen. Circumdati</taxon>
    </lineage>
</organism>
<keyword evidence="8" id="KW-1185">Reference proteome</keyword>
<proteinExistence type="predicted"/>
<feature type="transmembrane region" description="Helical" evidence="5">
    <location>
        <begin position="116"/>
        <end position="137"/>
    </location>
</feature>
<feature type="transmembrane region" description="Helical" evidence="5">
    <location>
        <begin position="385"/>
        <end position="402"/>
    </location>
</feature>
<dbReference type="AlphaFoldDB" id="A0A2I2F9T2"/>
<dbReference type="GeneID" id="36520052"/>
<evidence type="ECO:0000313" key="8">
    <source>
        <dbReference type="Proteomes" id="UP000234585"/>
    </source>
</evidence>
<keyword evidence="4 5" id="KW-0472">Membrane</keyword>
<dbReference type="PANTHER" id="PTHR23502">
    <property type="entry name" value="MAJOR FACILITATOR SUPERFAMILY"/>
    <property type="match status" value="1"/>
</dbReference>
<accession>A0A2I2F9T2</accession>
<feature type="transmembrane region" description="Helical" evidence="5">
    <location>
        <begin position="340"/>
        <end position="364"/>
    </location>
</feature>
<protein>
    <submittedName>
        <fullName evidence="7">MFS transporter</fullName>
    </submittedName>
</protein>
<evidence type="ECO:0000313" key="7">
    <source>
        <dbReference type="EMBL" id="PLB37394.1"/>
    </source>
</evidence>
<feature type="transmembrane region" description="Helical" evidence="5">
    <location>
        <begin position="24"/>
        <end position="48"/>
    </location>
</feature>
<dbReference type="EMBL" id="KZ559143">
    <property type="protein sequence ID" value="PLB37394.1"/>
    <property type="molecule type" value="Genomic_DNA"/>
</dbReference>
<feature type="transmembrane region" description="Helical" evidence="5">
    <location>
        <begin position="408"/>
        <end position="429"/>
    </location>
</feature>
<feature type="transmembrane region" description="Helical" evidence="5">
    <location>
        <begin position="149"/>
        <end position="173"/>
    </location>
</feature>
<dbReference type="SUPFAM" id="SSF103473">
    <property type="entry name" value="MFS general substrate transporter"/>
    <property type="match status" value="1"/>
</dbReference>
<feature type="transmembrane region" description="Helical" evidence="5">
    <location>
        <begin position="314"/>
        <end position="334"/>
    </location>
</feature>
<dbReference type="Proteomes" id="UP000234585">
    <property type="component" value="Unassembled WGS sequence"/>
</dbReference>
<reference evidence="7 8" key="1">
    <citation type="submission" date="2017-12" db="EMBL/GenBank/DDBJ databases">
        <authorList>
            <consortium name="DOE Joint Genome Institute"/>
            <person name="Haridas S."/>
            <person name="Kjaerbolling I."/>
            <person name="Vesth T.C."/>
            <person name="Frisvad J.C."/>
            <person name="Nybo J.L."/>
            <person name="Theobald S."/>
            <person name="Kuo A."/>
            <person name="Bowyer P."/>
            <person name="Matsuda Y."/>
            <person name="Mondo S."/>
            <person name="Lyhne E.K."/>
            <person name="Kogle M.E."/>
            <person name="Clum A."/>
            <person name="Lipzen A."/>
            <person name="Salamov A."/>
            <person name="Ngan C.Y."/>
            <person name="Daum C."/>
            <person name="Chiniquy J."/>
            <person name="Barry K."/>
            <person name="LaButti K."/>
            <person name="Simmons B.A."/>
            <person name="Magnuson J.K."/>
            <person name="Mortensen U.H."/>
            <person name="Larsen T.O."/>
            <person name="Grigoriev I.V."/>
            <person name="Baker S.E."/>
            <person name="Andersen M.R."/>
            <person name="Nordberg H.P."/>
            <person name="Cantor M.N."/>
            <person name="Hua S.X."/>
        </authorList>
    </citation>
    <scope>NUCLEOTIDE SEQUENCE [LARGE SCALE GENOMIC DNA]</scope>
    <source>
        <strain evidence="7 8">CBS 102.13</strain>
    </source>
</reference>
<feature type="transmembrane region" description="Helical" evidence="5">
    <location>
        <begin position="229"/>
        <end position="252"/>
    </location>
</feature>
<evidence type="ECO:0000256" key="2">
    <source>
        <dbReference type="ARBA" id="ARBA00022692"/>
    </source>
</evidence>
<dbReference type="InterPro" id="IPR020846">
    <property type="entry name" value="MFS_dom"/>
</dbReference>
<evidence type="ECO:0000256" key="4">
    <source>
        <dbReference type="ARBA" id="ARBA00023136"/>
    </source>
</evidence>
<dbReference type="RefSeq" id="XP_024671406.1">
    <property type="nucleotide sequence ID" value="XM_024812892.1"/>
</dbReference>